<proteinExistence type="predicted"/>
<dbReference type="RefSeq" id="WP_002798141.1">
    <property type="nucleotide sequence ID" value="NZ_CCXG01000002.1"/>
</dbReference>
<dbReference type="Proteomes" id="UP000392616">
    <property type="component" value="Unassembled WGS sequence"/>
</dbReference>
<gene>
    <name evidence="2" type="ORF">B5Y32_02040</name>
    <name evidence="1" type="ORF">B7A03_00355</name>
</gene>
<sequence length="149" mass="16559">MNCLLLSNNGIALNLPPSLGGSVANYNYMLKLDMIYKQAVVLPSNINNKEVVMLGEVWTTGNMSNKTSANTLHITWNNFNSSVELHALSKYYTANAKIKVEKKFNFGNINNLQIMLSSWQSGSANASAGWNLNDGDRLNPRANLTLYWN</sequence>
<evidence type="ECO:0000313" key="4">
    <source>
        <dbReference type="Proteomes" id="UP000392616"/>
    </source>
</evidence>
<evidence type="ECO:0000313" key="1">
    <source>
        <dbReference type="EMBL" id="EAK6412491.1"/>
    </source>
</evidence>
<evidence type="ECO:0000313" key="2">
    <source>
        <dbReference type="EMBL" id="OSY78198.1"/>
    </source>
</evidence>
<dbReference type="Proteomes" id="UP000194235">
    <property type="component" value="Unassembled WGS sequence"/>
</dbReference>
<reference evidence="1 4" key="2">
    <citation type="submission" date="2018-05" db="EMBL/GenBank/DDBJ databases">
        <authorList>
            <consortium name="NARMS: The National Antimicrobial Resistance Monitoring System"/>
        </authorList>
    </citation>
    <scope>NUCLEOTIDE SEQUENCE [LARGE SCALE GENOMIC DNA]</scope>
    <source>
        <strain evidence="1 4">CVM N62988</strain>
    </source>
</reference>
<name>A0A1Y2P7F2_CAMJU</name>
<dbReference type="EMBL" id="AACHYE010000001">
    <property type="protein sequence ID" value="EAK6412491.1"/>
    <property type="molecule type" value="Genomic_DNA"/>
</dbReference>
<reference evidence="2 3" key="1">
    <citation type="submission" date="2017-03" db="EMBL/GenBank/DDBJ databases">
        <title>Characterization of Campylobacter jejuni water isolates.</title>
        <authorList>
            <person name="Nilsson A."/>
            <person name="Skarp A."/>
            <person name="Johansson C."/>
            <person name="Kaden R."/>
            <person name="Engstrand L."/>
            <person name="Rautelin H."/>
        </authorList>
    </citation>
    <scope>NUCLEOTIDE SEQUENCE [LARGE SCALE GENOMIC DNA]</scope>
    <source>
        <strain evidence="2 3">VA12</strain>
    </source>
</reference>
<dbReference type="EMBL" id="NAAF01000003">
    <property type="protein sequence ID" value="OSY78198.1"/>
    <property type="molecule type" value="Genomic_DNA"/>
</dbReference>
<accession>A0A1Y2P7F2</accession>
<dbReference type="AlphaFoldDB" id="A0A1Y2P7F2"/>
<protein>
    <submittedName>
        <fullName evidence="1">Uncharacterized protein</fullName>
    </submittedName>
</protein>
<evidence type="ECO:0000313" key="3">
    <source>
        <dbReference type="Proteomes" id="UP000194235"/>
    </source>
</evidence>
<organism evidence="1 4">
    <name type="scientific">Campylobacter jejuni</name>
    <dbReference type="NCBI Taxonomy" id="197"/>
    <lineage>
        <taxon>Bacteria</taxon>
        <taxon>Pseudomonadati</taxon>
        <taxon>Campylobacterota</taxon>
        <taxon>Epsilonproteobacteria</taxon>
        <taxon>Campylobacterales</taxon>
        <taxon>Campylobacteraceae</taxon>
        <taxon>Campylobacter</taxon>
    </lineage>
</organism>
<comment type="caution">
    <text evidence="1">The sequence shown here is derived from an EMBL/GenBank/DDBJ whole genome shotgun (WGS) entry which is preliminary data.</text>
</comment>